<comment type="caution">
    <text evidence="1">The sequence shown here is derived from an EMBL/GenBank/DDBJ whole genome shotgun (WGS) entry which is preliminary data.</text>
</comment>
<dbReference type="AlphaFoldDB" id="A0A5N5SQI8"/>
<proteinExistence type="predicted"/>
<keyword evidence="2" id="KW-1185">Reference proteome</keyword>
<evidence type="ECO:0000313" key="1">
    <source>
        <dbReference type="EMBL" id="KAB7496363.1"/>
    </source>
</evidence>
<dbReference type="Proteomes" id="UP000326759">
    <property type="component" value="Unassembled WGS sequence"/>
</dbReference>
<protein>
    <submittedName>
        <fullName evidence="1">Uncharacterized protein</fullName>
    </submittedName>
</protein>
<evidence type="ECO:0000313" key="2">
    <source>
        <dbReference type="Proteomes" id="UP000326759"/>
    </source>
</evidence>
<name>A0A5N5SQI8_9CRUS</name>
<accession>A0A5N5SQI8</accession>
<dbReference type="OrthoDB" id="10429948at2759"/>
<dbReference type="EMBL" id="SEYY01021425">
    <property type="protein sequence ID" value="KAB7496363.1"/>
    <property type="molecule type" value="Genomic_DNA"/>
</dbReference>
<gene>
    <name evidence="1" type="ORF">Anas_02252</name>
</gene>
<reference evidence="1 2" key="1">
    <citation type="journal article" date="2019" name="PLoS Biol.">
        <title>Sex chromosomes control vertical transmission of feminizing Wolbachia symbionts in an isopod.</title>
        <authorList>
            <person name="Becking T."/>
            <person name="Chebbi M.A."/>
            <person name="Giraud I."/>
            <person name="Moumen B."/>
            <person name="Laverre T."/>
            <person name="Caubet Y."/>
            <person name="Peccoud J."/>
            <person name="Gilbert C."/>
            <person name="Cordaux R."/>
        </authorList>
    </citation>
    <scope>NUCLEOTIDE SEQUENCE [LARGE SCALE GENOMIC DNA]</scope>
    <source>
        <strain evidence="1">ANa2</strain>
        <tissue evidence="1">Whole body excluding digestive tract and cuticle</tissue>
    </source>
</reference>
<organism evidence="1 2">
    <name type="scientific">Armadillidium nasatum</name>
    <dbReference type="NCBI Taxonomy" id="96803"/>
    <lineage>
        <taxon>Eukaryota</taxon>
        <taxon>Metazoa</taxon>
        <taxon>Ecdysozoa</taxon>
        <taxon>Arthropoda</taxon>
        <taxon>Crustacea</taxon>
        <taxon>Multicrustacea</taxon>
        <taxon>Malacostraca</taxon>
        <taxon>Eumalacostraca</taxon>
        <taxon>Peracarida</taxon>
        <taxon>Isopoda</taxon>
        <taxon>Oniscidea</taxon>
        <taxon>Crinocheta</taxon>
        <taxon>Armadillidiidae</taxon>
        <taxon>Armadillidium</taxon>
    </lineage>
</organism>
<sequence length="175" mass="20469">MDKYCNEVSVKYFEKCLNHFQNWNNIFIKLENGLGKLKASSPQSKRLEMQIAGLTLDHVNDEAVILNAQIARESRALVEEVYNLGLTIEDLEKMKIKILSFPLHNKSMMDKRILIIFTKLYTSATTLTKLLRECMRVIRISDLESFDNIKEATKIMTKHLDLFEQNLYDFKDFVN</sequence>